<gene>
    <name evidence="1" type="ORF">BDN72DRAFT_848405</name>
</gene>
<evidence type="ECO:0000313" key="1">
    <source>
        <dbReference type="EMBL" id="TFK62663.1"/>
    </source>
</evidence>
<dbReference type="Proteomes" id="UP000308600">
    <property type="component" value="Unassembled WGS sequence"/>
</dbReference>
<evidence type="ECO:0000313" key="2">
    <source>
        <dbReference type="Proteomes" id="UP000308600"/>
    </source>
</evidence>
<dbReference type="EMBL" id="ML208567">
    <property type="protein sequence ID" value="TFK62663.1"/>
    <property type="molecule type" value="Genomic_DNA"/>
</dbReference>
<proteinExistence type="predicted"/>
<keyword evidence="2" id="KW-1185">Reference proteome</keyword>
<name>A0ACD3A9X6_9AGAR</name>
<reference evidence="1 2" key="1">
    <citation type="journal article" date="2019" name="Nat. Ecol. Evol.">
        <title>Megaphylogeny resolves global patterns of mushroom evolution.</title>
        <authorList>
            <person name="Varga T."/>
            <person name="Krizsan K."/>
            <person name="Foldi C."/>
            <person name="Dima B."/>
            <person name="Sanchez-Garcia M."/>
            <person name="Sanchez-Ramirez S."/>
            <person name="Szollosi G.J."/>
            <person name="Szarkandi J.G."/>
            <person name="Papp V."/>
            <person name="Albert L."/>
            <person name="Andreopoulos W."/>
            <person name="Angelini C."/>
            <person name="Antonin V."/>
            <person name="Barry K.W."/>
            <person name="Bougher N.L."/>
            <person name="Buchanan P."/>
            <person name="Buyck B."/>
            <person name="Bense V."/>
            <person name="Catcheside P."/>
            <person name="Chovatia M."/>
            <person name="Cooper J."/>
            <person name="Damon W."/>
            <person name="Desjardin D."/>
            <person name="Finy P."/>
            <person name="Geml J."/>
            <person name="Haridas S."/>
            <person name="Hughes K."/>
            <person name="Justo A."/>
            <person name="Karasinski D."/>
            <person name="Kautmanova I."/>
            <person name="Kiss B."/>
            <person name="Kocsube S."/>
            <person name="Kotiranta H."/>
            <person name="LaButti K.M."/>
            <person name="Lechner B.E."/>
            <person name="Liimatainen K."/>
            <person name="Lipzen A."/>
            <person name="Lukacs Z."/>
            <person name="Mihaltcheva S."/>
            <person name="Morgado L.N."/>
            <person name="Niskanen T."/>
            <person name="Noordeloos M.E."/>
            <person name="Ohm R.A."/>
            <person name="Ortiz-Santana B."/>
            <person name="Ovrebo C."/>
            <person name="Racz N."/>
            <person name="Riley R."/>
            <person name="Savchenko A."/>
            <person name="Shiryaev A."/>
            <person name="Soop K."/>
            <person name="Spirin V."/>
            <person name="Szebenyi C."/>
            <person name="Tomsovsky M."/>
            <person name="Tulloss R.E."/>
            <person name="Uehling J."/>
            <person name="Grigoriev I.V."/>
            <person name="Vagvolgyi C."/>
            <person name="Papp T."/>
            <person name="Martin F.M."/>
            <person name="Miettinen O."/>
            <person name="Hibbett D.S."/>
            <person name="Nagy L.G."/>
        </authorList>
    </citation>
    <scope>NUCLEOTIDE SEQUENCE [LARGE SCALE GENOMIC DNA]</scope>
    <source>
        <strain evidence="1 2">NL-1719</strain>
    </source>
</reference>
<protein>
    <submittedName>
        <fullName evidence="1">Uncharacterized protein</fullName>
    </submittedName>
</protein>
<sequence length="523" mass="58802">MGDIYAPKSINDILPYEVISYSFTLVDPCNPKNTNLPSTLSLVCKTWRRVALDTPGVWTSIRIQVRKKPLTKDTVDASKEWFQRSRQLGCHLYLEFPLRFREETLDSIVSELVQPIAPRLETLSLCVPAPFLGDLANITPFRFPRLHSFTLRFPRDDHSRLIPFESLPSFCQSTSLRKLDLSHAAAVGIIQQDPATSFAWSKLTHLKLNERALSPLDSVTIFCLSTNLVECELTIAGWPQYALNPAPGNLVTSTPSGNPYHPPCIHPHLRVLKLEFSSGAVSPFFARLSLPKLEDFRLSAQAVLSPEQVHEALVDLAARHPIEGLKRFEVQGIPCPVNTMVEFLKKNEELETIKLDACQLCDEEFLEKLIIVPNTPEASTPSPANFLSPSFQHSTSLVPKLKNLWLKGARPASDRVDMWLARPSPYKFKVVKGRTIMKRHATRLEQAIGSFVKSRSPGVEGALKKFVMDNERVEDERILKELDKLKGQGMVLEVNGMEKPIPVSSYGYYHRSAVSDEAKDWVA</sequence>
<organism evidence="1 2">
    <name type="scientific">Pluteus cervinus</name>
    <dbReference type="NCBI Taxonomy" id="181527"/>
    <lineage>
        <taxon>Eukaryota</taxon>
        <taxon>Fungi</taxon>
        <taxon>Dikarya</taxon>
        <taxon>Basidiomycota</taxon>
        <taxon>Agaricomycotina</taxon>
        <taxon>Agaricomycetes</taxon>
        <taxon>Agaricomycetidae</taxon>
        <taxon>Agaricales</taxon>
        <taxon>Pluteineae</taxon>
        <taxon>Pluteaceae</taxon>
        <taxon>Pluteus</taxon>
    </lineage>
</organism>
<accession>A0ACD3A9X6</accession>